<keyword evidence="3" id="KW-1185">Reference proteome</keyword>
<evidence type="ECO:0000256" key="1">
    <source>
        <dbReference type="SAM" id="SignalP"/>
    </source>
</evidence>
<comment type="caution">
    <text evidence="2">The sequence shown here is derived from an EMBL/GenBank/DDBJ whole genome shotgun (WGS) entry which is preliminary data.</text>
</comment>
<accession>A0AB34JUS0</accession>
<reference evidence="2 3" key="1">
    <citation type="journal article" date="2024" name="Science">
        <title>Giant polyketide synthase enzymes in the biosynthesis of giant marine polyether toxins.</title>
        <authorList>
            <person name="Fallon T.R."/>
            <person name="Shende V.V."/>
            <person name="Wierzbicki I.H."/>
            <person name="Pendleton A.L."/>
            <person name="Watervoot N.F."/>
            <person name="Auber R.P."/>
            <person name="Gonzalez D.J."/>
            <person name="Wisecaver J.H."/>
            <person name="Moore B.S."/>
        </authorList>
    </citation>
    <scope>NUCLEOTIDE SEQUENCE [LARGE SCALE GENOMIC DNA]</scope>
    <source>
        <strain evidence="2 3">12B1</strain>
    </source>
</reference>
<gene>
    <name evidence="2" type="ORF">AB1Y20_019692</name>
</gene>
<evidence type="ECO:0000313" key="3">
    <source>
        <dbReference type="Proteomes" id="UP001515480"/>
    </source>
</evidence>
<sequence>MAALLLLSLHAAALLYPPPLRVRSTSIAMVATSPSSSDARVRVQLPASLELLEKLRQRVAADADGAMPSSAPRKLRQLLATRRALANDASTHARAMHTLSSSHARLAAPFSVTQWCHERSIVNAEKNRIGVLPHFSFD</sequence>
<proteinExistence type="predicted"/>
<protein>
    <submittedName>
        <fullName evidence="2">Uncharacterized protein</fullName>
    </submittedName>
</protein>
<dbReference type="EMBL" id="JBGBPQ010000005">
    <property type="protein sequence ID" value="KAL1524812.1"/>
    <property type="molecule type" value="Genomic_DNA"/>
</dbReference>
<dbReference type="AlphaFoldDB" id="A0AB34JUS0"/>
<keyword evidence="1" id="KW-0732">Signal</keyword>
<feature type="signal peptide" evidence="1">
    <location>
        <begin position="1"/>
        <end position="15"/>
    </location>
</feature>
<name>A0AB34JUS0_PRYPA</name>
<evidence type="ECO:0000313" key="2">
    <source>
        <dbReference type="EMBL" id="KAL1524812.1"/>
    </source>
</evidence>
<dbReference type="Proteomes" id="UP001515480">
    <property type="component" value="Unassembled WGS sequence"/>
</dbReference>
<organism evidence="2 3">
    <name type="scientific">Prymnesium parvum</name>
    <name type="common">Toxic golden alga</name>
    <dbReference type="NCBI Taxonomy" id="97485"/>
    <lineage>
        <taxon>Eukaryota</taxon>
        <taxon>Haptista</taxon>
        <taxon>Haptophyta</taxon>
        <taxon>Prymnesiophyceae</taxon>
        <taxon>Prymnesiales</taxon>
        <taxon>Prymnesiaceae</taxon>
        <taxon>Prymnesium</taxon>
    </lineage>
</organism>
<feature type="chain" id="PRO_5044276647" evidence="1">
    <location>
        <begin position="16"/>
        <end position="138"/>
    </location>
</feature>